<reference evidence="4" key="1">
    <citation type="submission" date="2023-07" db="EMBL/GenBank/DDBJ databases">
        <title>Defluviimonas sediminis sp. nov., isolated from mangrove sediment.</title>
        <authorList>
            <person name="Liu L."/>
            <person name="Li J."/>
            <person name="Huang Y."/>
            <person name="Pan J."/>
            <person name="Li M."/>
        </authorList>
    </citation>
    <scope>NUCLEOTIDE SEQUENCE [LARGE SCALE GENOMIC DNA]</scope>
    <source>
        <strain evidence="4">FT324</strain>
    </source>
</reference>
<keyword evidence="1" id="KW-0812">Transmembrane</keyword>
<feature type="transmembrane region" description="Helical" evidence="1">
    <location>
        <begin position="227"/>
        <end position="245"/>
    </location>
</feature>
<dbReference type="RefSeq" id="WP_261496513.1">
    <property type="nucleotide sequence ID" value="NZ_JAOCQF010000002.1"/>
</dbReference>
<accession>A0ABT2NNZ4</accession>
<protein>
    <submittedName>
        <fullName evidence="3">TIGR02186 family protein</fullName>
    </submittedName>
</protein>
<comment type="caution">
    <text evidence="3">The sequence shown here is derived from an EMBL/GenBank/DDBJ whole genome shotgun (WGS) entry which is preliminary data.</text>
</comment>
<sequence length="253" mass="27837">MRWLALAFAIGCAAQAAAQEEVVSGMSQDRISITANFEGSDILVYGAVKRETRIPETGILQVIITVEGPSGPIVVRRKSREMGIWVNTASVEVDNAPSFYAVAATAPLEYILSQTEDLRRKISVPQKIRSVGAPQDVLDARAFTDALIRIRQSQGLYASAESGTHLKEQTLFSATFDLPANLVEGNYTTRIYLLRNREVIASNQSAIYVRKVGIERWLYTLAQTHPAIYGVLALFIAAVAGWAASEAFRMMRR</sequence>
<evidence type="ECO:0000256" key="2">
    <source>
        <dbReference type="SAM" id="SignalP"/>
    </source>
</evidence>
<evidence type="ECO:0000256" key="1">
    <source>
        <dbReference type="SAM" id="Phobius"/>
    </source>
</evidence>
<dbReference type="EMBL" id="JAOCQF010000002">
    <property type="protein sequence ID" value="MCT8330655.1"/>
    <property type="molecule type" value="Genomic_DNA"/>
</dbReference>
<keyword evidence="4" id="KW-1185">Reference proteome</keyword>
<keyword evidence="2" id="KW-0732">Signal</keyword>
<dbReference type="InterPro" id="IPR019088">
    <property type="entry name" value="CHP02186-rel_TM"/>
</dbReference>
<dbReference type="Proteomes" id="UP001205601">
    <property type="component" value="Unassembled WGS sequence"/>
</dbReference>
<keyword evidence="1" id="KW-1133">Transmembrane helix</keyword>
<feature type="chain" id="PRO_5046467797" evidence="2">
    <location>
        <begin position="19"/>
        <end position="253"/>
    </location>
</feature>
<gene>
    <name evidence="3" type="ORF">N5I32_14110</name>
</gene>
<evidence type="ECO:0000313" key="3">
    <source>
        <dbReference type="EMBL" id="MCT8330655.1"/>
    </source>
</evidence>
<organism evidence="3 4">
    <name type="scientific">Albidovulum sediminis</name>
    <dbReference type="NCBI Taxonomy" id="3066345"/>
    <lineage>
        <taxon>Bacteria</taxon>
        <taxon>Pseudomonadati</taxon>
        <taxon>Pseudomonadota</taxon>
        <taxon>Alphaproteobacteria</taxon>
        <taxon>Rhodobacterales</taxon>
        <taxon>Paracoccaceae</taxon>
        <taxon>Albidovulum</taxon>
    </lineage>
</organism>
<dbReference type="Pfam" id="PF09608">
    <property type="entry name" value="Alph_Pro_TM"/>
    <property type="match status" value="1"/>
</dbReference>
<name>A0ABT2NNZ4_9RHOB</name>
<feature type="signal peptide" evidence="2">
    <location>
        <begin position="1"/>
        <end position="18"/>
    </location>
</feature>
<proteinExistence type="predicted"/>
<keyword evidence="1" id="KW-0472">Membrane</keyword>
<evidence type="ECO:0000313" key="4">
    <source>
        <dbReference type="Proteomes" id="UP001205601"/>
    </source>
</evidence>